<keyword evidence="4" id="KW-0862">Zinc</keyword>
<dbReference type="GO" id="GO:0006355">
    <property type="term" value="P:regulation of DNA-templated transcription"/>
    <property type="evidence" value="ECO:0007669"/>
    <property type="project" value="InterPro"/>
</dbReference>
<accession>A0A7J8R551</accession>
<dbReference type="InterPro" id="IPR018289">
    <property type="entry name" value="MULE_transposase_dom"/>
</dbReference>
<reference evidence="7 8" key="1">
    <citation type="journal article" date="2019" name="Genome Biol. Evol.">
        <title>Insights into the evolution of the New World diploid cottons (Gossypium, subgenus Houzingenia) based on genome sequencing.</title>
        <authorList>
            <person name="Grover C.E."/>
            <person name="Arick M.A. 2nd"/>
            <person name="Thrash A."/>
            <person name="Conover J.L."/>
            <person name="Sanders W.S."/>
            <person name="Peterson D.G."/>
            <person name="Frelichowski J.E."/>
            <person name="Scheffler J.A."/>
            <person name="Scheffler B.E."/>
            <person name="Wendel J.F."/>
        </authorList>
    </citation>
    <scope>NUCLEOTIDE SEQUENCE [LARGE SCALE GENOMIC DNA]</scope>
    <source>
        <strain evidence="7">27</strain>
        <tissue evidence="7">Leaf</tissue>
    </source>
</reference>
<dbReference type="Pfam" id="PF03101">
    <property type="entry name" value="FAR1"/>
    <property type="match status" value="1"/>
</dbReference>
<evidence type="ECO:0000256" key="4">
    <source>
        <dbReference type="ARBA" id="ARBA00022833"/>
    </source>
</evidence>
<comment type="similarity">
    <text evidence="1">Belongs to the FHY3/FAR1 family.</text>
</comment>
<sequence>MGDEVDSTSATGFILGDEFALENYYIGFGLMEDQDDHVPFPLLTNQEPPQPLTSLDRECNNNGAALHGSSDRCSAVSGPLSFTTTHGPDLDDQQLTLPGIAEIAITQHHQQHGQPMLLGLSVSVKYGWEGCLELISSFPCVRAKLLSFPNLWSNDGNDDSLEIFESKMENSAKHQLSCGTHSLSLDSDGYDTASSESVWDEMLQQSKLKIDHQISIQAPELGMEFSSEEDAYKFYKDYAKATGFSVRKGKYQWSSNGTARKRTFLCSNEGFRLSKTNSSALRYRRKETRTGCGAMVQITNETEKWMISRLVLKHNHSLAEGSYTRNRLALEDHWTKRTMGKTRMAQKAGDAICAKVRNADFSSHLSYLNQCNLNPEDIQGLINYFKQQQLEDPSFFYTLQVDAKGSLISFIWRDGRSKTDYQHFGDVVVLDTTFRVGSEGMICAPLLGLNHHRQYVLLGCALLLDESLDSFMWLFGTLMAAMDGLQPKTILTNECQAMADAIKEVLPDTQHHLGMWYIQQTIEEYLPEPHHQSAFRNLLDKCIFDCQSEEEFDMLWNSLVDQYKLHENERLKTLYMLRKKWSPVFAGSTFFAGIQSADGCKAIRIIFQSLMKENMTLLKFAHRYQTVAKEQRTKEIDDDLCCKKMSPLMILKGSSLEKQAADVYTYTIFKLFQDELRGCLSVAIKDMGKTGTVASFKLKEEGQKDNIVKFCDSSNQITCSCKKYESMGILCVHILKVLNAKNVFKLPSQYILKRWTKSATDANVLNHQKSLKVKKLMQKALYVITKSLASEDSYKIVEDSLDIVLGKVENVLKTKHDGHRDKAKDVEILNACNEGLETQTVLSAPPFQKEEAEHRIRSKSKRKLEDDVSEISCKSMDDCVLHSYPPRKATKGANNEGARAVSSHSYFAGDFLQQPACISHRPPLPSPSTVHQFKGFSKPMGNFQERKKQAQDVPVSRREMETMEMTIMARMKEMQEGILRAINETVKLSNVFCEALRIQKMKGKYMEQ</sequence>
<protein>
    <recommendedName>
        <fullName evidence="6">SWIM-type domain-containing protein</fullName>
    </recommendedName>
</protein>
<evidence type="ECO:0000259" key="6">
    <source>
        <dbReference type="PROSITE" id="PS50966"/>
    </source>
</evidence>
<gene>
    <name evidence="7" type="ORF">Godav_021128</name>
</gene>
<evidence type="ECO:0000256" key="3">
    <source>
        <dbReference type="ARBA" id="ARBA00022771"/>
    </source>
</evidence>
<dbReference type="InterPro" id="IPR004330">
    <property type="entry name" value="FAR1_DNA_bnd_dom"/>
</dbReference>
<keyword evidence="8" id="KW-1185">Reference proteome</keyword>
<evidence type="ECO:0000256" key="2">
    <source>
        <dbReference type="ARBA" id="ARBA00022723"/>
    </source>
</evidence>
<evidence type="ECO:0000313" key="8">
    <source>
        <dbReference type="Proteomes" id="UP000593561"/>
    </source>
</evidence>
<feature type="domain" description="SWIM-type" evidence="6">
    <location>
        <begin position="696"/>
        <end position="742"/>
    </location>
</feature>
<dbReference type="EMBL" id="JABFAC010000003">
    <property type="protein sequence ID" value="MBA0608987.1"/>
    <property type="molecule type" value="Genomic_DNA"/>
</dbReference>
<dbReference type="InterPro" id="IPR031052">
    <property type="entry name" value="FHY3/FAR1"/>
</dbReference>
<dbReference type="Proteomes" id="UP000593561">
    <property type="component" value="Unassembled WGS sequence"/>
</dbReference>
<dbReference type="AlphaFoldDB" id="A0A7J8R551"/>
<dbReference type="PANTHER" id="PTHR31669">
    <property type="entry name" value="PROTEIN FAR1-RELATED SEQUENCE 10-RELATED"/>
    <property type="match status" value="1"/>
</dbReference>
<evidence type="ECO:0000256" key="5">
    <source>
        <dbReference type="PROSITE-ProRule" id="PRU00325"/>
    </source>
</evidence>
<keyword evidence="2" id="KW-0479">Metal-binding</keyword>
<feature type="non-terminal residue" evidence="7">
    <location>
        <position position="1008"/>
    </location>
</feature>
<keyword evidence="3 5" id="KW-0863">Zinc-finger</keyword>
<dbReference type="InterPro" id="IPR006564">
    <property type="entry name" value="Znf_PMZ"/>
</dbReference>
<comment type="caution">
    <text evidence="7">The sequence shown here is derived from an EMBL/GenBank/DDBJ whole genome shotgun (WGS) entry which is preliminary data.</text>
</comment>
<dbReference type="Pfam" id="PF04434">
    <property type="entry name" value="SWIM"/>
    <property type="match status" value="1"/>
</dbReference>
<evidence type="ECO:0000256" key="1">
    <source>
        <dbReference type="ARBA" id="ARBA00005889"/>
    </source>
</evidence>
<evidence type="ECO:0000313" key="7">
    <source>
        <dbReference type="EMBL" id="MBA0608987.1"/>
    </source>
</evidence>
<dbReference type="InterPro" id="IPR007527">
    <property type="entry name" value="Znf_SWIM"/>
</dbReference>
<dbReference type="GO" id="GO:0008270">
    <property type="term" value="F:zinc ion binding"/>
    <property type="evidence" value="ECO:0007669"/>
    <property type="project" value="UniProtKB-KW"/>
</dbReference>
<dbReference type="SMART" id="SM00575">
    <property type="entry name" value="ZnF_PMZ"/>
    <property type="match status" value="1"/>
</dbReference>
<dbReference type="PANTHER" id="PTHR31669:SF282">
    <property type="entry name" value="PROTEIN FAR1-RELATED SEQUENCE"/>
    <property type="match status" value="1"/>
</dbReference>
<organism evidence="7 8">
    <name type="scientific">Gossypium davidsonii</name>
    <name type="common">Davidson's cotton</name>
    <name type="synonym">Gossypium klotzschianum subsp. davidsonii</name>
    <dbReference type="NCBI Taxonomy" id="34287"/>
    <lineage>
        <taxon>Eukaryota</taxon>
        <taxon>Viridiplantae</taxon>
        <taxon>Streptophyta</taxon>
        <taxon>Embryophyta</taxon>
        <taxon>Tracheophyta</taxon>
        <taxon>Spermatophyta</taxon>
        <taxon>Magnoliopsida</taxon>
        <taxon>eudicotyledons</taxon>
        <taxon>Gunneridae</taxon>
        <taxon>Pentapetalae</taxon>
        <taxon>rosids</taxon>
        <taxon>malvids</taxon>
        <taxon>Malvales</taxon>
        <taxon>Malvaceae</taxon>
        <taxon>Malvoideae</taxon>
        <taxon>Gossypium</taxon>
    </lineage>
</organism>
<dbReference type="PROSITE" id="PS50966">
    <property type="entry name" value="ZF_SWIM"/>
    <property type="match status" value="1"/>
</dbReference>
<dbReference type="Pfam" id="PF10551">
    <property type="entry name" value="MULE"/>
    <property type="match status" value="1"/>
</dbReference>
<proteinExistence type="inferred from homology"/>
<name>A0A7J8R551_GOSDV</name>